<evidence type="ECO:0000256" key="1">
    <source>
        <dbReference type="SAM" id="MobiDB-lite"/>
    </source>
</evidence>
<dbReference type="OrthoDB" id="10396033at2759"/>
<name>A0A4Y2LR68_ARAVE</name>
<comment type="caution">
    <text evidence="2">The sequence shown here is derived from an EMBL/GenBank/DDBJ whole genome shotgun (WGS) entry which is preliminary data.</text>
</comment>
<dbReference type="AlphaFoldDB" id="A0A4Y2LR68"/>
<evidence type="ECO:0000313" key="2">
    <source>
        <dbReference type="EMBL" id="GBN16969.1"/>
    </source>
</evidence>
<proteinExistence type="predicted"/>
<sequence>MYQKSTAGRRTERDRPITSKSRRWRGIGRGRKKMCLTICFPFTLAYPVIDQFLFQCTYLLEAASRNLFWRKPASSISPNPFCPPPREAKEIACNYRMMSWTIYRLFQIFAVDAARWRKPPARISKGPGDAG</sequence>
<keyword evidence="3" id="KW-1185">Reference proteome</keyword>
<protein>
    <submittedName>
        <fullName evidence="2">Uncharacterized protein</fullName>
    </submittedName>
</protein>
<organism evidence="2 3">
    <name type="scientific">Araneus ventricosus</name>
    <name type="common">Orbweaver spider</name>
    <name type="synonym">Epeira ventricosa</name>
    <dbReference type="NCBI Taxonomy" id="182803"/>
    <lineage>
        <taxon>Eukaryota</taxon>
        <taxon>Metazoa</taxon>
        <taxon>Ecdysozoa</taxon>
        <taxon>Arthropoda</taxon>
        <taxon>Chelicerata</taxon>
        <taxon>Arachnida</taxon>
        <taxon>Araneae</taxon>
        <taxon>Araneomorphae</taxon>
        <taxon>Entelegynae</taxon>
        <taxon>Araneoidea</taxon>
        <taxon>Araneidae</taxon>
        <taxon>Araneus</taxon>
    </lineage>
</organism>
<reference evidence="2 3" key="1">
    <citation type="journal article" date="2019" name="Sci. Rep.">
        <title>Orb-weaving spider Araneus ventricosus genome elucidates the spidroin gene catalogue.</title>
        <authorList>
            <person name="Kono N."/>
            <person name="Nakamura H."/>
            <person name="Ohtoshi R."/>
            <person name="Moran D.A.P."/>
            <person name="Shinohara A."/>
            <person name="Yoshida Y."/>
            <person name="Fujiwara M."/>
            <person name="Mori M."/>
            <person name="Tomita M."/>
            <person name="Arakawa K."/>
        </authorList>
    </citation>
    <scope>NUCLEOTIDE SEQUENCE [LARGE SCALE GENOMIC DNA]</scope>
</reference>
<dbReference type="Proteomes" id="UP000499080">
    <property type="component" value="Unassembled WGS sequence"/>
</dbReference>
<gene>
    <name evidence="2" type="ORF">AVEN_269167_1</name>
</gene>
<dbReference type="EMBL" id="BGPR01006208">
    <property type="protein sequence ID" value="GBN16969.1"/>
    <property type="molecule type" value="Genomic_DNA"/>
</dbReference>
<accession>A0A4Y2LR68</accession>
<evidence type="ECO:0000313" key="3">
    <source>
        <dbReference type="Proteomes" id="UP000499080"/>
    </source>
</evidence>
<feature type="region of interest" description="Disordered" evidence="1">
    <location>
        <begin position="1"/>
        <end position="21"/>
    </location>
</feature>